<sequence>MAQPVRLRRRTAPFPMRSVCQIASLFLFFFFLKHRFYTNEPYRWLKNPEPVEVEGLSHVLNNPRTSALRHKRRLQSINAEEFLSSRFLQEDLRSSPRGTLRLNQGLSNQTVHARSSITPPSQTDGNRDDLQLDAEGLPCEGVTKHVGFPTACEFVKATPKCKSASVMDYTRFFFCTCGRFPFIGYILLTLWLLILFYTLGNTAADYFCCSLEKLSKLLNCPPTVAGVTLLPLGNGAPDVFASVAAFIGAGVGQVGLNSVLGGGLFITTFIAGLVSLSTKNPESVQLDRKSFIRDVSFYFFTIISLLVILLVGHVYLWSALMFLSIYGLYAIAVAASELLKKKYKRPQFSQIQLLPFTTGPSVLEIEENTLNRPLLDATQSPSTQTGMEKKTLPQWRWASNVAIYSQQHPPKGGEISQPLWGWGDDQTTSVWRMMGYLLQWPLSIPRRLTIPVVEDDRWSRISALTSAGLAPVFVALVFDSQDDVAFKDNLFLYGGALVVSLLLVALAFKTTKSEHPPRRFLLPWVVGGFFMSIVWFFVVANELVALLVTFGTMLNIDPSILGLTVLAWGNSMGDLMANTALARNGGDGVQIALSGCYAGPMFNTLIGLGISLVLGSWRSRPQAFILQHDDSIYYTVGFLVAGLVWALITLPVNKMQPSKPLGFGLLTLYIIFLGYRLARVLGFFPVSG</sequence>
<keyword evidence="14" id="KW-1185">Reference proteome</keyword>
<dbReference type="AlphaFoldDB" id="A0A8T2UQH1"/>
<dbReference type="EMBL" id="CM035409">
    <property type="protein sequence ID" value="KAH7438397.1"/>
    <property type="molecule type" value="Genomic_DNA"/>
</dbReference>
<dbReference type="Pfam" id="PF01699">
    <property type="entry name" value="Na_Ca_ex"/>
    <property type="match status" value="2"/>
</dbReference>
<evidence type="ECO:0000256" key="5">
    <source>
        <dbReference type="ARBA" id="ARBA00022989"/>
    </source>
</evidence>
<evidence type="ECO:0000256" key="9">
    <source>
        <dbReference type="ARBA" id="ARBA00038187"/>
    </source>
</evidence>
<feature type="transmembrane region" description="Helical" evidence="11">
    <location>
        <begin position="520"/>
        <end position="538"/>
    </location>
</feature>
<reference evidence="13" key="1">
    <citation type="submission" date="2021-08" db="EMBL/GenBank/DDBJ databases">
        <title>WGS assembly of Ceratopteris richardii.</title>
        <authorList>
            <person name="Marchant D.B."/>
            <person name="Chen G."/>
            <person name="Jenkins J."/>
            <person name="Shu S."/>
            <person name="Leebens-Mack J."/>
            <person name="Grimwood J."/>
            <person name="Schmutz J."/>
            <person name="Soltis P."/>
            <person name="Soltis D."/>
            <person name="Chen Z.-H."/>
        </authorList>
    </citation>
    <scope>NUCLEOTIDE SEQUENCE</scope>
    <source>
        <strain evidence="13">Whitten #5841</strain>
        <tissue evidence="13">Leaf</tissue>
    </source>
</reference>
<keyword evidence="7 11" id="KW-0472">Membrane</keyword>
<evidence type="ECO:0000256" key="4">
    <source>
        <dbReference type="ARBA" id="ARBA00022692"/>
    </source>
</evidence>
<dbReference type="OMA" id="MRIMACD"/>
<keyword evidence="2" id="KW-0813">Transport</keyword>
<dbReference type="GO" id="GO:0008324">
    <property type="term" value="F:monoatomic cation transmembrane transporter activity"/>
    <property type="evidence" value="ECO:0007669"/>
    <property type="project" value="TreeGrafter"/>
</dbReference>
<dbReference type="InterPro" id="IPR004837">
    <property type="entry name" value="NaCa_Exmemb"/>
</dbReference>
<gene>
    <name evidence="13" type="ORF">KP509_04G013400</name>
</gene>
<keyword evidence="8" id="KW-0739">Sodium transport</keyword>
<comment type="subcellular location">
    <subcellularLocation>
        <location evidence="1">Membrane</location>
        <topology evidence="1">Multi-pass membrane protein</topology>
    </subcellularLocation>
</comment>
<dbReference type="GO" id="GO:0006814">
    <property type="term" value="P:sodium ion transport"/>
    <property type="evidence" value="ECO:0007669"/>
    <property type="project" value="UniProtKB-KW"/>
</dbReference>
<evidence type="ECO:0000256" key="3">
    <source>
        <dbReference type="ARBA" id="ARBA00022449"/>
    </source>
</evidence>
<evidence type="ECO:0000259" key="12">
    <source>
        <dbReference type="Pfam" id="PF01699"/>
    </source>
</evidence>
<comment type="caution">
    <text evidence="13">The sequence shown here is derived from an EMBL/GenBank/DDBJ whole genome shotgun (WGS) entry which is preliminary data.</text>
</comment>
<dbReference type="GO" id="GO:0016020">
    <property type="term" value="C:membrane"/>
    <property type="evidence" value="ECO:0007669"/>
    <property type="project" value="UniProtKB-SubCell"/>
</dbReference>
<feature type="compositionally biased region" description="Polar residues" evidence="10">
    <location>
        <begin position="108"/>
        <end position="124"/>
    </location>
</feature>
<name>A0A8T2UQH1_CERRI</name>
<dbReference type="OrthoDB" id="407410at2759"/>
<dbReference type="Gene3D" id="1.20.1420.30">
    <property type="entry name" value="NCX, central ion-binding region"/>
    <property type="match status" value="2"/>
</dbReference>
<evidence type="ECO:0000313" key="13">
    <source>
        <dbReference type="EMBL" id="KAH7438397.1"/>
    </source>
</evidence>
<dbReference type="PANTHER" id="PTHR12266">
    <property type="entry name" value="NA+/CA2+ K+ INDEPENDENT EXCHANGER"/>
    <property type="match status" value="1"/>
</dbReference>
<dbReference type="Proteomes" id="UP000825935">
    <property type="component" value="Chromosome 4"/>
</dbReference>
<feature type="transmembrane region" description="Helical" evidence="11">
    <location>
        <begin position="490"/>
        <end position="508"/>
    </location>
</feature>
<feature type="transmembrane region" description="Helical" evidence="11">
    <location>
        <begin position="589"/>
        <end position="612"/>
    </location>
</feature>
<dbReference type="GO" id="GO:0015297">
    <property type="term" value="F:antiporter activity"/>
    <property type="evidence" value="ECO:0007669"/>
    <property type="project" value="UniProtKB-KW"/>
</dbReference>
<feature type="transmembrane region" description="Helical" evidence="11">
    <location>
        <begin position="660"/>
        <end position="678"/>
    </location>
</feature>
<feature type="transmembrane region" description="Helical" evidence="11">
    <location>
        <begin position="461"/>
        <end position="478"/>
    </location>
</feature>
<accession>A0A8T2UQH1</accession>
<feature type="transmembrane region" description="Helical" evidence="11">
    <location>
        <begin position="172"/>
        <end position="197"/>
    </location>
</feature>
<dbReference type="InterPro" id="IPR044880">
    <property type="entry name" value="NCX_ion-bd_dom_sf"/>
</dbReference>
<dbReference type="InterPro" id="IPR051359">
    <property type="entry name" value="CaCA_antiporter"/>
</dbReference>
<keyword evidence="8" id="KW-0406">Ion transport</keyword>
<evidence type="ECO:0000256" key="6">
    <source>
        <dbReference type="ARBA" id="ARBA00023053"/>
    </source>
</evidence>
<evidence type="ECO:0000313" key="14">
    <source>
        <dbReference type="Proteomes" id="UP000825935"/>
    </source>
</evidence>
<keyword evidence="5 11" id="KW-1133">Transmembrane helix</keyword>
<organism evidence="13 14">
    <name type="scientific">Ceratopteris richardii</name>
    <name type="common">Triangle waterfern</name>
    <dbReference type="NCBI Taxonomy" id="49495"/>
    <lineage>
        <taxon>Eukaryota</taxon>
        <taxon>Viridiplantae</taxon>
        <taxon>Streptophyta</taxon>
        <taxon>Embryophyta</taxon>
        <taxon>Tracheophyta</taxon>
        <taxon>Polypodiopsida</taxon>
        <taxon>Polypodiidae</taxon>
        <taxon>Polypodiales</taxon>
        <taxon>Pteridineae</taxon>
        <taxon>Pteridaceae</taxon>
        <taxon>Parkerioideae</taxon>
        <taxon>Ceratopteris</taxon>
    </lineage>
</organism>
<evidence type="ECO:0000256" key="10">
    <source>
        <dbReference type="SAM" id="MobiDB-lite"/>
    </source>
</evidence>
<keyword evidence="3" id="KW-0050">Antiport</keyword>
<dbReference type="PANTHER" id="PTHR12266:SF0">
    <property type="entry name" value="MITOCHONDRIAL SODIUM_CALCIUM EXCHANGER PROTEIN"/>
    <property type="match status" value="1"/>
</dbReference>
<feature type="transmembrane region" description="Helical" evidence="11">
    <location>
        <begin position="259"/>
        <end position="276"/>
    </location>
</feature>
<keyword evidence="6" id="KW-0915">Sodium</keyword>
<protein>
    <recommendedName>
        <fullName evidence="12">Sodium/calcium exchanger membrane region domain-containing protein</fullName>
    </recommendedName>
</protein>
<evidence type="ECO:0000256" key="8">
    <source>
        <dbReference type="ARBA" id="ARBA00023201"/>
    </source>
</evidence>
<feature type="transmembrane region" description="Helical" evidence="11">
    <location>
        <begin position="321"/>
        <end position="339"/>
    </location>
</feature>
<feature type="transmembrane region" description="Helical" evidence="11">
    <location>
        <begin position="632"/>
        <end position="653"/>
    </location>
</feature>
<evidence type="ECO:0000256" key="1">
    <source>
        <dbReference type="ARBA" id="ARBA00004141"/>
    </source>
</evidence>
<keyword evidence="4 11" id="KW-0812">Transmembrane</keyword>
<feature type="region of interest" description="Disordered" evidence="10">
    <location>
        <begin position="108"/>
        <end position="129"/>
    </location>
</feature>
<feature type="domain" description="Sodium/calcium exchanger membrane region" evidence="12">
    <location>
        <begin position="190"/>
        <end position="332"/>
    </location>
</feature>
<evidence type="ECO:0000256" key="2">
    <source>
        <dbReference type="ARBA" id="ARBA00022448"/>
    </source>
</evidence>
<feature type="domain" description="Sodium/calcium exchanger membrane region" evidence="12">
    <location>
        <begin position="525"/>
        <end position="676"/>
    </location>
</feature>
<evidence type="ECO:0000256" key="7">
    <source>
        <dbReference type="ARBA" id="ARBA00023136"/>
    </source>
</evidence>
<comment type="similarity">
    <text evidence="9">Belongs to the Ca(2+):cation antiporter (CaCA) (TC 2.A.19) family. Cation/calcium exchanger (CCX) subfamily.</text>
</comment>
<feature type="transmembrane region" description="Helical" evidence="11">
    <location>
        <begin position="297"/>
        <end position="315"/>
    </location>
</feature>
<evidence type="ECO:0000256" key="11">
    <source>
        <dbReference type="SAM" id="Phobius"/>
    </source>
</evidence>
<proteinExistence type="inferred from homology"/>